<accession>A0A5C3PHL6</accession>
<gene>
    <name evidence="2" type="ORF">K466DRAFT_488277</name>
</gene>
<reference evidence="2 3" key="1">
    <citation type="journal article" date="2019" name="Nat. Ecol. Evol.">
        <title>Megaphylogeny resolves global patterns of mushroom evolution.</title>
        <authorList>
            <person name="Varga T."/>
            <person name="Krizsan K."/>
            <person name="Foldi C."/>
            <person name="Dima B."/>
            <person name="Sanchez-Garcia M."/>
            <person name="Sanchez-Ramirez S."/>
            <person name="Szollosi G.J."/>
            <person name="Szarkandi J.G."/>
            <person name="Papp V."/>
            <person name="Albert L."/>
            <person name="Andreopoulos W."/>
            <person name="Angelini C."/>
            <person name="Antonin V."/>
            <person name="Barry K.W."/>
            <person name="Bougher N.L."/>
            <person name="Buchanan P."/>
            <person name="Buyck B."/>
            <person name="Bense V."/>
            <person name="Catcheside P."/>
            <person name="Chovatia M."/>
            <person name="Cooper J."/>
            <person name="Damon W."/>
            <person name="Desjardin D."/>
            <person name="Finy P."/>
            <person name="Geml J."/>
            <person name="Haridas S."/>
            <person name="Hughes K."/>
            <person name="Justo A."/>
            <person name="Karasinski D."/>
            <person name="Kautmanova I."/>
            <person name="Kiss B."/>
            <person name="Kocsube S."/>
            <person name="Kotiranta H."/>
            <person name="LaButti K.M."/>
            <person name="Lechner B.E."/>
            <person name="Liimatainen K."/>
            <person name="Lipzen A."/>
            <person name="Lukacs Z."/>
            <person name="Mihaltcheva S."/>
            <person name="Morgado L.N."/>
            <person name="Niskanen T."/>
            <person name="Noordeloos M.E."/>
            <person name="Ohm R.A."/>
            <person name="Ortiz-Santana B."/>
            <person name="Ovrebo C."/>
            <person name="Racz N."/>
            <person name="Riley R."/>
            <person name="Savchenko A."/>
            <person name="Shiryaev A."/>
            <person name="Soop K."/>
            <person name="Spirin V."/>
            <person name="Szebenyi C."/>
            <person name="Tomsovsky M."/>
            <person name="Tulloss R.E."/>
            <person name="Uehling J."/>
            <person name="Grigoriev I.V."/>
            <person name="Vagvolgyi C."/>
            <person name="Papp T."/>
            <person name="Martin F.M."/>
            <person name="Miettinen O."/>
            <person name="Hibbett D.S."/>
            <person name="Nagy L.G."/>
        </authorList>
    </citation>
    <scope>NUCLEOTIDE SEQUENCE [LARGE SCALE GENOMIC DNA]</scope>
    <source>
        <strain evidence="2 3">HHB13444</strain>
    </source>
</reference>
<keyword evidence="3" id="KW-1185">Reference proteome</keyword>
<organism evidence="2 3">
    <name type="scientific">Polyporus arcularius HHB13444</name>
    <dbReference type="NCBI Taxonomy" id="1314778"/>
    <lineage>
        <taxon>Eukaryota</taxon>
        <taxon>Fungi</taxon>
        <taxon>Dikarya</taxon>
        <taxon>Basidiomycota</taxon>
        <taxon>Agaricomycotina</taxon>
        <taxon>Agaricomycetes</taxon>
        <taxon>Polyporales</taxon>
        <taxon>Polyporaceae</taxon>
        <taxon>Polyporus</taxon>
    </lineage>
</organism>
<dbReference type="STRING" id="1314778.A0A5C3PHL6"/>
<name>A0A5C3PHL6_9APHY</name>
<dbReference type="PROSITE" id="PS00028">
    <property type="entry name" value="ZINC_FINGER_C2H2_1"/>
    <property type="match status" value="1"/>
</dbReference>
<feature type="domain" description="C2H2-type" evidence="1">
    <location>
        <begin position="5"/>
        <end position="26"/>
    </location>
</feature>
<dbReference type="InterPro" id="IPR013087">
    <property type="entry name" value="Znf_C2H2_type"/>
</dbReference>
<dbReference type="InParanoid" id="A0A5C3PHL6"/>
<evidence type="ECO:0000313" key="3">
    <source>
        <dbReference type="Proteomes" id="UP000308197"/>
    </source>
</evidence>
<sequence length="879" mass="99865">MARYCNICRRILATQRGYNEHMNEVHRYPKPPPPLTHKIKHPTLDARRCDINGDYLPPDVPPPPRDNAPDWWPFASRPHFEFADWNFKKVQTSRGDLNELLKNLTAQKVMETGNVHASAMYDSAHDMLATIDAIPYGDLEWFTFEIRYTGPITPHTPAWKLKTYTVHTRNALRVAESITSNPDFDGRWDYVPYEEYSAPGCRRFSNVMSGTWAFKKATTLGANPEYEGAMLTPIIIGSDKTTVSVATGHQEFHPVYMSLGNMHNEMRRAHGDAVVPLAFLAIPKRGRAPSTDDYRAFVKELYHTSLAQILSPLRPGMITPHVMQCPDGHYRRAIFEMGPVIADYPEQVYLSGVVQGWCPKCRAFADDLRSAGPPRFCAHTEALVDTFDPGILWDVFGINADVEPFTSHFPRADIHELLTPDLLHQLIKGVFKDHLVDWVTEYIKLTAPSERAAAEILDQIDIRLASAPPFPGMRRFPTGRNFSQWTGDDSKGLMKIYLGAIAGLIPARMVQCIAALLDFAYLARRSEHDTFSLQAMEEALAYFHELREIFVETGVRPEGFKLPRQHALVHYVRSIEMFGSPNGLCSSITESKHIEAVKETWRRSSRYQPIGQMLECLSRLGKMAAARTEFGRRGMLHGDVLTAIRLDTYTALSANELTDKAGGVAFVRLNDLADDLDRPQLHLDISRFLHGRLFPDGDYEADMEMEDFPHVSTRAKVGIHQSATIVYHAPSERSGPHGMRREIIRCNPKWYNAYARYDTVFVTVDPTQWGMPRFRVARIRRLLSVQHDVFQYLAAYVEWFATQDRDPLTGMWVVRPDMDGDARVSSVIPLSSIARACHLLPAVRDMYIPADFPFADALDAFDEYYVNCYVDYHAHETIV</sequence>
<dbReference type="Proteomes" id="UP000308197">
    <property type="component" value="Unassembled WGS sequence"/>
</dbReference>
<evidence type="ECO:0000259" key="1">
    <source>
        <dbReference type="PROSITE" id="PS00028"/>
    </source>
</evidence>
<dbReference type="InterPro" id="IPR041078">
    <property type="entry name" value="Plavaka"/>
</dbReference>
<evidence type="ECO:0000313" key="2">
    <source>
        <dbReference type="EMBL" id="TFK88772.1"/>
    </source>
</evidence>
<protein>
    <recommendedName>
        <fullName evidence="1">C2H2-type domain-containing protein</fullName>
    </recommendedName>
</protein>
<dbReference type="AlphaFoldDB" id="A0A5C3PHL6"/>
<dbReference type="EMBL" id="ML211100">
    <property type="protein sequence ID" value="TFK88772.1"/>
    <property type="molecule type" value="Genomic_DNA"/>
</dbReference>
<dbReference type="Pfam" id="PF18759">
    <property type="entry name" value="Plavaka"/>
    <property type="match status" value="1"/>
</dbReference>
<proteinExistence type="predicted"/>